<evidence type="ECO:0000313" key="2">
    <source>
        <dbReference type="EMBL" id="ROT71371.1"/>
    </source>
</evidence>
<evidence type="ECO:0000256" key="1">
    <source>
        <dbReference type="SAM" id="MobiDB-lite"/>
    </source>
</evidence>
<organism evidence="2 3">
    <name type="scientific">Penaeus vannamei</name>
    <name type="common">Whiteleg shrimp</name>
    <name type="synonym">Litopenaeus vannamei</name>
    <dbReference type="NCBI Taxonomy" id="6689"/>
    <lineage>
        <taxon>Eukaryota</taxon>
        <taxon>Metazoa</taxon>
        <taxon>Ecdysozoa</taxon>
        <taxon>Arthropoda</taxon>
        <taxon>Crustacea</taxon>
        <taxon>Multicrustacea</taxon>
        <taxon>Malacostraca</taxon>
        <taxon>Eumalacostraca</taxon>
        <taxon>Eucarida</taxon>
        <taxon>Decapoda</taxon>
        <taxon>Dendrobranchiata</taxon>
        <taxon>Penaeoidea</taxon>
        <taxon>Penaeidae</taxon>
        <taxon>Penaeus</taxon>
    </lineage>
</organism>
<keyword evidence="3" id="KW-1185">Reference proteome</keyword>
<gene>
    <name evidence="2" type="ORF">C7M84_010297</name>
</gene>
<sequence>MSPTQNVPTCPQHVPQTRPQQHAQHVPNMSPTCPQPPTCPHTSPTCPQHVLNTSPTCPQHSNVPNTSPTMSNIVLNTAPTCPSPTCPNMSPTFPKHVPQHIPNMSPTFLNTRTYSGRPRPQSPKSLHLRIFSPLFSTCQGPFSPPPPNRSEGGRGTNPGMTRAIRICHRPKNYEARAASMTRDDDGTP</sequence>
<dbReference type="AlphaFoldDB" id="A0A3R7MWJ4"/>
<proteinExistence type="predicted"/>
<dbReference type="Proteomes" id="UP000283509">
    <property type="component" value="Unassembled WGS sequence"/>
</dbReference>
<comment type="caution">
    <text evidence="2">The sequence shown here is derived from an EMBL/GenBank/DDBJ whole genome shotgun (WGS) entry which is preliminary data.</text>
</comment>
<reference evidence="2 3" key="1">
    <citation type="submission" date="2018-04" db="EMBL/GenBank/DDBJ databases">
        <authorList>
            <person name="Zhang X."/>
            <person name="Yuan J."/>
            <person name="Li F."/>
            <person name="Xiang J."/>
        </authorList>
    </citation>
    <scope>NUCLEOTIDE SEQUENCE [LARGE SCALE GENOMIC DNA]</scope>
    <source>
        <tissue evidence="2">Muscle</tissue>
    </source>
</reference>
<protein>
    <submittedName>
        <fullName evidence="2">Uncharacterized protein</fullName>
    </submittedName>
</protein>
<accession>A0A3R7MWJ4</accession>
<evidence type="ECO:0000313" key="3">
    <source>
        <dbReference type="Proteomes" id="UP000283509"/>
    </source>
</evidence>
<feature type="region of interest" description="Disordered" evidence="1">
    <location>
        <begin position="1"/>
        <end position="39"/>
    </location>
</feature>
<dbReference type="EMBL" id="QCYY01002302">
    <property type="protein sequence ID" value="ROT71371.1"/>
    <property type="molecule type" value="Genomic_DNA"/>
</dbReference>
<feature type="region of interest" description="Disordered" evidence="1">
    <location>
        <begin position="138"/>
        <end position="162"/>
    </location>
</feature>
<reference evidence="2 3" key="2">
    <citation type="submission" date="2019-01" db="EMBL/GenBank/DDBJ databases">
        <title>The decoding of complex shrimp genome reveals the adaptation for benthos swimmer, frequently molting mechanism and breeding impact on genome.</title>
        <authorList>
            <person name="Sun Y."/>
            <person name="Gao Y."/>
            <person name="Yu Y."/>
        </authorList>
    </citation>
    <scope>NUCLEOTIDE SEQUENCE [LARGE SCALE GENOMIC DNA]</scope>
    <source>
        <tissue evidence="2">Muscle</tissue>
    </source>
</reference>
<name>A0A3R7MWJ4_PENVA</name>
<feature type="compositionally biased region" description="Polar residues" evidence="1">
    <location>
        <begin position="1"/>
        <end position="29"/>
    </location>
</feature>